<evidence type="ECO:0000259" key="4">
    <source>
        <dbReference type="PROSITE" id="PS50157"/>
    </source>
</evidence>
<keyword evidence="1" id="KW-0863">Zinc-finger</keyword>
<feature type="region of interest" description="Disordered" evidence="3">
    <location>
        <begin position="700"/>
        <end position="818"/>
    </location>
</feature>
<evidence type="ECO:0000256" key="3">
    <source>
        <dbReference type="SAM" id="MobiDB-lite"/>
    </source>
</evidence>
<protein>
    <recommendedName>
        <fullName evidence="4">C2H2-type domain-containing protein</fullName>
    </recommendedName>
</protein>
<gene>
    <name evidence="5" type="ORF">EIP91_006863</name>
</gene>
<keyword evidence="1" id="KW-0862">Zinc</keyword>
<accession>A0A4R0RZ08</accession>
<dbReference type="PROSITE" id="PS50157">
    <property type="entry name" value="ZINC_FINGER_C2H2_2"/>
    <property type="match status" value="1"/>
</dbReference>
<feature type="compositionally biased region" description="Basic and acidic residues" evidence="3">
    <location>
        <begin position="158"/>
        <end position="172"/>
    </location>
</feature>
<evidence type="ECO:0000313" key="6">
    <source>
        <dbReference type="Proteomes" id="UP000292702"/>
    </source>
</evidence>
<organism evidence="5 6">
    <name type="scientific">Steccherinum ochraceum</name>
    <dbReference type="NCBI Taxonomy" id="92696"/>
    <lineage>
        <taxon>Eukaryota</taxon>
        <taxon>Fungi</taxon>
        <taxon>Dikarya</taxon>
        <taxon>Basidiomycota</taxon>
        <taxon>Agaricomycotina</taxon>
        <taxon>Agaricomycetes</taxon>
        <taxon>Polyporales</taxon>
        <taxon>Steccherinaceae</taxon>
        <taxon>Steccherinum</taxon>
    </lineage>
</organism>
<dbReference type="Proteomes" id="UP000292702">
    <property type="component" value="Unassembled WGS sequence"/>
</dbReference>
<dbReference type="AlphaFoldDB" id="A0A4R0RZ08"/>
<feature type="compositionally biased region" description="Gly residues" evidence="3">
    <location>
        <begin position="808"/>
        <end position="818"/>
    </location>
</feature>
<feature type="coiled-coil region" evidence="2">
    <location>
        <begin position="481"/>
        <end position="513"/>
    </location>
</feature>
<feature type="compositionally biased region" description="Acidic residues" evidence="3">
    <location>
        <begin position="393"/>
        <end position="402"/>
    </location>
</feature>
<evidence type="ECO:0000256" key="1">
    <source>
        <dbReference type="PROSITE-ProRule" id="PRU00042"/>
    </source>
</evidence>
<reference evidence="5 6" key="1">
    <citation type="submission" date="2018-11" db="EMBL/GenBank/DDBJ databases">
        <title>Genome assembly of Steccherinum ochraceum LE-BIN_3174, the white-rot fungus of the Steccherinaceae family (The Residual Polyporoid clade, Polyporales, Basidiomycota).</title>
        <authorList>
            <person name="Fedorova T.V."/>
            <person name="Glazunova O.A."/>
            <person name="Landesman E.O."/>
            <person name="Moiseenko K.V."/>
            <person name="Psurtseva N.V."/>
            <person name="Savinova O.S."/>
            <person name="Shakhova N.V."/>
            <person name="Tyazhelova T.V."/>
            <person name="Vasina D.V."/>
        </authorList>
    </citation>
    <scope>NUCLEOTIDE SEQUENCE [LARGE SCALE GENOMIC DNA]</scope>
    <source>
        <strain evidence="5 6">LE-BIN_3174</strain>
    </source>
</reference>
<dbReference type="GO" id="GO:0008270">
    <property type="term" value="F:zinc ion binding"/>
    <property type="evidence" value="ECO:0007669"/>
    <property type="project" value="UniProtKB-KW"/>
</dbReference>
<keyword evidence="2" id="KW-0175">Coiled coil</keyword>
<feature type="compositionally biased region" description="Basic and acidic residues" evidence="3">
    <location>
        <begin position="93"/>
        <end position="117"/>
    </location>
</feature>
<dbReference type="GO" id="GO:0006355">
    <property type="term" value="P:regulation of DNA-templated transcription"/>
    <property type="evidence" value="ECO:0007669"/>
    <property type="project" value="InterPro"/>
</dbReference>
<evidence type="ECO:0000313" key="5">
    <source>
        <dbReference type="EMBL" id="TCD69638.1"/>
    </source>
</evidence>
<dbReference type="InterPro" id="IPR039327">
    <property type="entry name" value="CON7-like"/>
</dbReference>
<feature type="region of interest" description="Disordered" evidence="3">
    <location>
        <begin position="31"/>
        <end position="51"/>
    </location>
</feature>
<feature type="compositionally biased region" description="Low complexity" evidence="3">
    <location>
        <begin position="787"/>
        <end position="798"/>
    </location>
</feature>
<keyword evidence="6" id="KW-1185">Reference proteome</keyword>
<proteinExistence type="predicted"/>
<feature type="compositionally biased region" description="Low complexity" evidence="3">
    <location>
        <begin position="294"/>
        <end position="310"/>
    </location>
</feature>
<dbReference type="PANTHER" id="PTHR36167">
    <property type="entry name" value="C2H2 FINGER DOMAIN TRANSCRIPTION FACTOR (EUROFUNG)-RELATED"/>
    <property type="match status" value="1"/>
</dbReference>
<feature type="compositionally biased region" description="Polar residues" evidence="3">
    <location>
        <begin position="83"/>
        <end position="92"/>
    </location>
</feature>
<name>A0A4R0RZ08_9APHY</name>
<keyword evidence="1" id="KW-0479">Metal-binding</keyword>
<comment type="caution">
    <text evidence="5">The sequence shown here is derived from an EMBL/GenBank/DDBJ whole genome shotgun (WGS) entry which is preliminary data.</text>
</comment>
<evidence type="ECO:0000256" key="2">
    <source>
        <dbReference type="SAM" id="Coils"/>
    </source>
</evidence>
<feature type="compositionally biased region" description="Low complexity" evidence="3">
    <location>
        <begin position="276"/>
        <end position="286"/>
    </location>
</feature>
<dbReference type="EMBL" id="RWJN01000037">
    <property type="protein sequence ID" value="TCD69638.1"/>
    <property type="molecule type" value="Genomic_DNA"/>
</dbReference>
<feature type="compositionally biased region" description="Basic and acidic residues" evidence="3">
    <location>
        <begin position="403"/>
        <end position="420"/>
    </location>
</feature>
<dbReference type="PROSITE" id="PS00028">
    <property type="entry name" value="ZINC_FINGER_C2H2_1"/>
    <property type="match status" value="1"/>
</dbReference>
<feature type="domain" description="C2H2-type" evidence="4">
    <location>
        <begin position="446"/>
        <end position="477"/>
    </location>
</feature>
<feature type="compositionally biased region" description="Low complexity" evidence="3">
    <location>
        <begin position="131"/>
        <end position="152"/>
    </location>
</feature>
<feature type="region of interest" description="Disordered" evidence="3">
    <location>
        <begin position="76"/>
        <end position="239"/>
    </location>
</feature>
<feature type="region of interest" description="Disordered" evidence="3">
    <location>
        <begin position="372"/>
        <end position="421"/>
    </location>
</feature>
<sequence length="818" mass="89665">MLDQVLVQPPALPIVLPDLSYHSDQHNYLSYPSDNAPQYHIAPPNHSDSHLLHHHSAVRPRAGYLISDLSLVIPQDTKDRSPSAHSLSQAPSQEERDQRERERREEYEREDSIDRRTLSHSPNLLPHNSHSPNTATLSPPLSSPASAHSQQSYPFHPNYDHHPQAHFEEDTAGHNGTNMYESHHHQHAVPSHPRGPHAPTLPSIFTGVGHQGGHIPSAGPYSASPLSSPTEPEYPPSSVRSAYPRYAFPALPMSGAGIDRRMSEPAIRSMYQQQHPGSSGSVPSSVATLPQQNPTYSPSSSSASTVVPTTPHTPPSGPSHYHSSSLAGYGHERVGSGSSLSSGPTGWMNVKIPSSDEIGVHGDLDVPFYGHRGGDSLDNLDPKAFSPTQGREEDTDDEDEKELEGPDGERHSGDKKDRKTYSFVSLPGNAVKKRPRRRYDEIERLYQCNFPNCSKAYGTLNHLNAHVTMQKHGTKRSPSEFKELRKQWRQAKKEQEEADRQRERNEIARAQAVAHSAQLAHASHPHLSPHVSHHITPHHLGHAQLHHVSPAQSHHLPSSYGHHGYNQLSNMPVAVQQQQQQLQAYRQALNADNGYLPSAAADSYHSVPQAALSQFSSAYLREVGLPRSAPSEAMPARMPEVYNRDGFTQYAAGRSPEMYGNGGVIRGPRRRVSIVHSPYPDPHASSFGYGGLDAQAQRYANGAAAADDTSTEESLDFYRSQGHRPNDTGSHPSQLSGPGWPPHQPLPVHANAHTPQPNSAHHTPEHVHQQDDEPLLTNHVSLGSNRLPPDSTLLTPLPGYEPEAEHGGAWGTAGGGEY</sequence>
<feature type="compositionally biased region" description="Polar residues" evidence="3">
    <location>
        <begin position="119"/>
        <end position="130"/>
    </location>
</feature>
<dbReference type="OrthoDB" id="1939603at2759"/>
<dbReference type="PANTHER" id="PTHR36167:SF3">
    <property type="entry name" value="C2H2 FINGER DOMAIN TRANSCRIPTION FACTOR (EUROFUNG)-RELATED"/>
    <property type="match status" value="1"/>
</dbReference>
<dbReference type="InterPro" id="IPR013087">
    <property type="entry name" value="Znf_C2H2_type"/>
</dbReference>
<feature type="region of interest" description="Disordered" evidence="3">
    <location>
        <begin position="270"/>
        <end position="344"/>
    </location>
</feature>
<feature type="compositionally biased region" description="Polar residues" evidence="3">
    <location>
        <begin position="727"/>
        <end position="736"/>
    </location>
</feature>
<dbReference type="STRING" id="92696.A0A4R0RZ08"/>
<feature type="compositionally biased region" description="Basic and acidic residues" evidence="3">
    <location>
        <begin position="762"/>
        <end position="771"/>
    </location>
</feature>